<accession>A0A8I6WKD6</accession>
<sequence length="153" mass="17537">MRPVGSKNPIDIMNIKLKRFKIFFKGWGSNNFGKARLRRKWLREELGHLEKLQETDTLSPELYCKKVDLEVELNNLLMEEEISWLQKSHDNWLLKGDSNTGYFHRILLGGGGETLLPLLAAMACLLKVMRVSSGMLQIFIKNYLARVLGTCVG</sequence>
<evidence type="ECO:0000313" key="1">
    <source>
        <dbReference type="EnsemblPlants" id="HORVU.MOREX.r3.1HG0067560.1.CDS1"/>
    </source>
</evidence>
<dbReference type="Gramene" id="HORVU.MOREX.r3.1HG0067560.1">
    <property type="protein sequence ID" value="HORVU.MOREX.r3.1HG0067560.1.CDS1"/>
    <property type="gene ID" value="HORVU.MOREX.r3.1HG0067560"/>
</dbReference>
<keyword evidence="2" id="KW-1185">Reference proteome</keyword>
<reference evidence="2" key="1">
    <citation type="journal article" date="2012" name="Nature">
        <title>A physical, genetic and functional sequence assembly of the barley genome.</title>
        <authorList>
            <consortium name="The International Barley Genome Sequencing Consortium"/>
            <person name="Mayer K.F."/>
            <person name="Waugh R."/>
            <person name="Brown J.W."/>
            <person name="Schulman A."/>
            <person name="Langridge P."/>
            <person name="Platzer M."/>
            <person name="Fincher G.B."/>
            <person name="Muehlbauer G.J."/>
            <person name="Sato K."/>
            <person name="Close T.J."/>
            <person name="Wise R.P."/>
            <person name="Stein N."/>
        </authorList>
    </citation>
    <scope>NUCLEOTIDE SEQUENCE [LARGE SCALE GENOMIC DNA]</scope>
    <source>
        <strain evidence="2">cv. Morex</strain>
    </source>
</reference>
<organism evidence="1 2">
    <name type="scientific">Hordeum vulgare subsp. vulgare</name>
    <name type="common">Domesticated barley</name>
    <dbReference type="NCBI Taxonomy" id="112509"/>
    <lineage>
        <taxon>Eukaryota</taxon>
        <taxon>Viridiplantae</taxon>
        <taxon>Streptophyta</taxon>
        <taxon>Embryophyta</taxon>
        <taxon>Tracheophyta</taxon>
        <taxon>Spermatophyta</taxon>
        <taxon>Magnoliopsida</taxon>
        <taxon>Liliopsida</taxon>
        <taxon>Poales</taxon>
        <taxon>Poaceae</taxon>
        <taxon>BOP clade</taxon>
        <taxon>Pooideae</taxon>
        <taxon>Triticodae</taxon>
        <taxon>Triticeae</taxon>
        <taxon>Hordeinae</taxon>
        <taxon>Hordeum</taxon>
    </lineage>
</organism>
<proteinExistence type="predicted"/>
<dbReference type="Proteomes" id="UP000011116">
    <property type="component" value="Chromosome 1H"/>
</dbReference>
<reference evidence="1" key="2">
    <citation type="submission" date="2020-10" db="EMBL/GenBank/DDBJ databases">
        <authorList>
            <person name="Scholz U."/>
            <person name="Mascher M."/>
            <person name="Fiebig A."/>
        </authorList>
    </citation>
    <scope>NUCLEOTIDE SEQUENCE [LARGE SCALE GENOMIC DNA]</scope>
    <source>
        <strain evidence="1">cv. Morex</strain>
    </source>
</reference>
<protein>
    <submittedName>
        <fullName evidence="1">Uncharacterized protein</fullName>
    </submittedName>
</protein>
<name>A0A8I6WKD6_HORVV</name>
<reference evidence="1" key="3">
    <citation type="submission" date="2022-01" db="UniProtKB">
        <authorList>
            <consortium name="EnsemblPlants"/>
        </authorList>
    </citation>
    <scope>IDENTIFICATION</scope>
    <source>
        <strain evidence="1">subsp. vulgare</strain>
    </source>
</reference>
<dbReference type="EnsemblPlants" id="HORVU.MOREX.r3.1HG0067560.1">
    <property type="protein sequence ID" value="HORVU.MOREX.r3.1HG0067560.1.CDS1"/>
    <property type="gene ID" value="HORVU.MOREX.r3.1HG0067560"/>
</dbReference>
<dbReference type="AlphaFoldDB" id="A0A8I6WKD6"/>
<evidence type="ECO:0000313" key="2">
    <source>
        <dbReference type="Proteomes" id="UP000011116"/>
    </source>
</evidence>